<dbReference type="Proteomes" id="UP000784294">
    <property type="component" value="Unassembled WGS sequence"/>
</dbReference>
<feature type="compositionally biased region" description="Basic and acidic residues" evidence="1">
    <location>
        <begin position="1"/>
        <end position="14"/>
    </location>
</feature>
<sequence length="227" mass="24092">MPFDVDKHLPKGSEYHSTNKLSPGRGLRVILLPRRPCAQITSTGALTTSTSISHHGQTIIQPTGPTNILQNSQDTSDSTVVSCTDVISPHISPTDSLKTSTLSGLSNHASSLGTQQASESGLSLPILAESCYNLTLATAPSAIISGSSTLRHSSTTPALLAEVRLRECAPMSPGARVGLRGRSWRPELHLPDSEPGATITLKNKTCSTIANKGWVVENLSPRKNWPK</sequence>
<dbReference type="AlphaFoldDB" id="A0A3S5AQ91"/>
<gene>
    <name evidence="2" type="ORF">PXEA_LOCUS19145</name>
</gene>
<reference evidence="2" key="1">
    <citation type="submission" date="2018-11" db="EMBL/GenBank/DDBJ databases">
        <authorList>
            <consortium name="Pathogen Informatics"/>
        </authorList>
    </citation>
    <scope>NUCLEOTIDE SEQUENCE</scope>
</reference>
<keyword evidence="3" id="KW-1185">Reference proteome</keyword>
<organism evidence="2 3">
    <name type="scientific">Protopolystoma xenopodis</name>
    <dbReference type="NCBI Taxonomy" id="117903"/>
    <lineage>
        <taxon>Eukaryota</taxon>
        <taxon>Metazoa</taxon>
        <taxon>Spiralia</taxon>
        <taxon>Lophotrochozoa</taxon>
        <taxon>Platyhelminthes</taxon>
        <taxon>Monogenea</taxon>
        <taxon>Polyopisthocotylea</taxon>
        <taxon>Polystomatidea</taxon>
        <taxon>Polystomatidae</taxon>
        <taxon>Protopolystoma</taxon>
    </lineage>
</organism>
<protein>
    <submittedName>
        <fullName evidence="2">Uncharacterized protein</fullName>
    </submittedName>
</protein>
<accession>A0A3S5AQ91</accession>
<name>A0A3S5AQ91_9PLAT</name>
<evidence type="ECO:0000313" key="2">
    <source>
        <dbReference type="EMBL" id="VEL25705.1"/>
    </source>
</evidence>
<comment type="caution">
    <text evidence="2">The sequence shown here is derived from an EMBL/GenBank/DDBJ whole genome shotgun (WGS) entry which is preliminary data.</text>
</comment>
<evidence type="ECO:0000313" key="3">
    <source>
        <dbReference type="Proteomes" id="UP000784294"/>
    </source>
</evidence>
<feature type="region of interest" description="Disordered" evidence="1">
    <location>
        <begin position="1"/>
        <end position="22"/>
    </location>
</feature>
<proteinExistence type="predicted"/>
<evidence type="ECO:0000256" key="1">
    <source>
        <dbReference type="SAM" id="MobiDB-lite"/>
    </source>
</evidence>
<dbReference type="EMBL" id="CAAALY010075758">
    <property type="protein sequence ID" value="VEL25705.1"/>
    <property type="molecule type" value="Genomic_DNA"/>
</dbReference>